<evidence type="ECO:0000259" key="11">
    <source>
        <dbReference type="PROSITE" id="PS51352"/>
    </source>
</evidence>
<feature type="domain" description="Thioredoxin" evidence="11">
    <location>
        <begin position="1"/>
        <end position="106"/>
    </location>
</feature>
<evidence type="ECO:0000256" key="2">
    <source>
        <dbReference type="ARBA" id="ARBA00020570"/>
    </source>
</evidence>
<feature type="disulfide bond" description="Redox-active" evidence="10">
    <location>
        <begin position="31"/>
        <end position="34"/>
    </location>
</feature>
<dbReference type="PROSITE" id="PS51352">
    <property type="entry name" value="THIOREDOXIN_2"/>
    <property type="match status" value="1"/>
</dbReference>
<name>A0A926DH57_9FIRM</name>
<dbReference type="PANTHER" id="PTHR45663">
    <property type="entry name" value="GEO12009P1"/>
    <property type="match status" value="1"/>
</dbReference>
<dbReference type="PANTHER" id="PTHR45663:SF40">
    <property type="entry name" value="THIOREDOXIN 2"/>
    <property type="match status" value="1"/>
</dbReference>
<evidence type="ECO:0000256" key="9">
    <source>
        <dbReference type="PIRSR" id="PIRSR000077-1"/>
    </source>
</evidence>
<keyword evidence="4" id="KW-0249">Electron transport</keyword>
<reference evidence="12" key="1">
    <citation type="submission" date="2020-08" db="EMBL/GenBank/DDBJ databases">
        <title>Genome public.</title>
        <authorList>
            <person name="Liu C."/>
            <person name="Sun Q."/>
        </authorList>
    </citation>
    <scope>NUCLEOTIDE SEQUENCE</scope>
    <source>
        <strain evidence="12">NSJ-63</strain>
    </source>
</reference>
<feature type="site" description="Contributes to redox potential value" evidence="9">
    <location>
        <position position="32"/>
    </location>
</feature>
<dbReference type="GO" id="GO:0005829">
    <property type="term" value="C:cytosol"/>
    <property type="evidence" value="ECO:0007669"/>
    <property type="project" value="TreeGrafter"/>
</dbReference>
<dbReference type="CDD" id="cd02947">
    <property type="entry name" value="TRX_family"/>
    <property type="match status" value="1"/>
</dbReference>
<evidence type="ECO:0000256" key="1">
    <source>
        <dbReference type="ARBA" id="ARBA00008987"/>
    </source>
</evidence>
<keyword evidence="3" id="KW-0813">Transport</keyword>
<feature type="site" description="Contributes to redox potential value" evidence="9">
    <location>
        <position position="33"/>
    </location>
</feature>
<accession>A0A926DH57</accession>
<protein>
    <recommendedName>
        <fullName evidence="2 7">Thioredoxin</fullName>
    </recommendedName>
</protein>
<evidence type="ECO:0000313" key="12">
    <source>
        <dbReference type="EMBL" id="MBC8537697.1"/>
    </source>
</evidence>
<comment type="caution">
    <text evidence="12">The sequence shown here is derived from an EMBL/GenBank/DDBJ whole genome shotgun (WGS) entry which is preliminary data.</text>
</comment>
<evidence type="ECO:0000256" key="3">
    <source>
        <dbReference type="ARBA" id="ARBA00022448"/>
    </source>
</evidence>
<comment type="similarity">
    <text evidence="1 8">Belongs to the thioredoxin family.</text>
</comment>
<keyword evidence="5 10" id="KW-1015">Disulfide bond</keyword>
<dbReference type="PIRSF" id="PIRSF000077">
    <property type="entry name" value="Thioredoxin"/>
    <property type="match status" value="1"/>
</dbReference>
<evidence type="ECO:0000256" key="4">
    <source>
        <dbReference type="ARBA" id="ARBA00022982"/>
    </source>
</evidence>
<dbReference type="InterPro" id="IPR017937">
    <property type="entry name" value="Thioredoxin_CS"/>
</dbReference>
<dbReference type="SUPFAM" id="SSF52833">
    <property type="entry name" value="Thioredoxin-like"/>
    <property type="match status" value="1"/>
</dbReference>
<dbReference type="InterPro" id="IPR013766">
    <property type="entry name" value="Thioredoxin_domain"/>
</dbReference>
<evidence type="ECO:0000256" key="8">
    <source>
        <dbReference type="PIRNR" id="PIRNR000077"/>
    </source>
</evidence>
<dbReference type="EMBL" id="JACRSS010000001">
    <property type="protein sequence ID" value="MBC8537697.1"/>
    <property type="molecule type" value="Genomic_DNA"/>
</dbReference>
<dbReference type="InterPro" id="IPR036249">
    <property type="entry name" value="Thioredoxin-like_sf"/>
</dbReference>
<evidence type="ECO:0000256" key="10">
    <source>
        <dbReference type="PIRSR" id="PIRSR000077-4"/>
    </source>
</evidence>
<evidence type="ECO:0000256" key="6">
    <source>
        <dbReference type="ARBA" id="ARBA00023284"/>
    </source>
</evidence>
<evidence type="ECO:0000256" key="5">
    <source>
        <dbReference type="ARBA" id="ARBA00023157"/>
    </source>
</evidence>
<dbReference type="PRINTS" id="PR00421">
    <property type="entry name" value="THIOREDOXIN"/>
</dbReference>
<sequence>MDMKTLTAENFEQEILQADKPAIVDFWATWCGPCKMFAPIFHEVAEEMGDKVIFGKVDVDEASDLASQFKVMSIPTIILFKDGKAIKKNMGVINKQALKDFISQAL</sequence>
<evidence type="ECO:0000256" key="7">
    <source>
        <dbReference type="NCBIfam" id="TIGR01068"/>
    </source>
</evidence>
<dbReference type="NCBIfam" id="TIGR01068">
    <property type="entry name" value="thioredoxin"/>
    <property type="match status" value="1"/>
</dbReference>
<organism evidence="12 13">
    <name type="scientific">Guopingia tenuis</name>
    <dbReference type="NCBI Taxonomy" id="2763656"/>
    <lineage>
        <taxon>Bacteria</taxon>
        <taxon>Bacillati</taxon>
        <taxon>Bacillota</taxon>
        <taxon>Clostridia</taxon>
        <taxon>Christensenellales</taxon>
        <taxon>Christensenellaceae</taxon>
        <taxon>Guopingia</taxon>
    </lineage>
</organism>
<feature type="active site" description="Nucleophile" evidence="9">
    <location>
        <position position="31"/>
    </location>
</feature>
<dbReference type="AlphaFoldDB" id="A0A926DH57"/>
<dbReference type="GO" id="GO:0015035">
    <property type="term" value="F:protein-disulfide reductase activity"/>
    <property type="evidence" value="ECO:0007669"/>
    <property type="project" value="UniProtKB-UniRule"/>
</dbReference>
<dbReference type="Proteomes" id="UP000617951">
    <property type="component" value="Unassembled WGS sequence"/>
</dbReference>
<gene>
    <name evidence="12" type="primary">trxA</name>
    <name evidence="12" type="ORF">H8693_01970</name>
</gene>
<evidence type="ECO:0000313" key="13">
    <source>
        <dbReference type="Proteomes" id="UP000617951"/>
    </source>
</evidence>
<dbReference type="PROSITE" id="PS00194">
    <property type="entry name" value="THIOREDOXIN_1"/>
    <property type="match status" value="1"/>
</dbReference>
<keyword evidence="6 10" id="KW-0676">Redox-active center</keyword>
<dbReference type="InterPro" id="IPR005746">
    <property type="entry name" value="Thioredoxin"/>
</dbReference>
<keyword evidence="13" id="KW-1185">Reference proteome</keyword>
<feature type="site" description="Deprotonates C-terminal active site Cys" evidence="9">
    <location>
        <position position="25"/>
    </location>
</feature>
<dbReference type="RefSeq" id="WP_178621653.1">
    <property type="nucleotide sequence ID" value="NZ_JACRSS010000001.1"/>
</dbReference>
<dbReference type="Gene3D" id="3.40.30.10">
    <property type="entry name" value="Glutaredoxin"/>
    <property type="match status" value="1"/>
</dbReference>
<dbReference type="FunFam" id="3.40.30.10:FF:000001">
    <property type="entry name" value="Thioredoxin"/>
    <property type="match status" value="1"/>
</dbReference>
<dbReference type="Pfam" id="PF00085">
    <property type="entry name" value="Thioredoxin"/>
    <property type="match status" value="1"/>
</dbReference>
<proteinExistence type="inferred from homology"/>
<feature type="active site" description="Nucleophile" evidence="9">
    <location>
        <position position="34"/>
    </location>
</feature>